<comment type="caution">
    <text evidence="1">The sequence shown here is derived from an EMBL/GenBank/DDBJ whole genome shotgun (WGS) entry which is preliminary data.</text>
</comment>
<evidence type="ECO:0000313" key="1">
    <source>
        <dbReference type="EMBL" id="KAJ1175993.1"/>
    </source>
</evidence>
<proteinExistence type="predicted"/>
<keyword evidence="2" id="KW-1185">Reference proteome</keyword>
<evidence type="ECO:0000313" key="2">
    <source>
        <dbReference type="Proteomes" id="UP001066276"/>
    </source>
</evidence>
<dbReference type="AlphaFoldDB" id="A0AAV7THV5"/>
<name>A0AAV7THV5_PLEWA</name>
<gene>
    <name evidence="1" type="ORF">NDU88_001278</name>
</gene>
<protein>
    <submittedName>
        <fullName evidence="1">Uncharacterized protein</fullName>
    </submittedName>
</protein>
<organism evidence="1 2">
    <name type="scientific">Pleurodeles waltl</name>
    <name type="common">Iberian ribbed newt</name>
    <dbReference type="NCBI Taxonomy" id="8319"/>
    <lineage>
        <taxon>Eukaryota</taxon>
        <taxon>Metazoa</taxon>
        <taxon>Chordata</taxon>
        <taxon>Craniata</taxon>
        <taxon>Vertebrata</taxon>
        <taxon>Euteleostomi</taxon>
        <taxon>Amphibia</taxon>
        <taxon>Batrachia</taxon>
        <taxon>Caudata</taxon>
        <taxon>Salamandroidea</taxon>
        <taxon>Salamandridae</taxon>
        <taxon>Pleurodelinae</taxon>
        <taxon>Pleurodeles</taxon>
    </lineage>
</organism>
<reference evidence="1" key="1">
    <citation type="journal article" date="2022" name="bioRxiv">
        <title>Sequencing and chromosome-scale assembly of the giantPleurodeles waltlgenome.</title>
        <authorList>
            <person name="Brown T."/>
            <person name="Elewa A."/>
            <person name="Iarovenko S."/>
            <person name="Subramanian E."/>
            <person name="Araus A.J."/>
            <person name="Petzold A."/>
            <person name="Susuki M."/>
            <person name="Suzuki K.-i.T."/>
            <person name="Hayashi T."/>
            <person name="Toyoda A."/>
            <person name="Oliveira C."/>
            <person name="Osipova E."/>
            <person name="Leigh N.D."/>
            <person name="Simon A."/>
            <person name="Yun M.H."/>
        </authorList>
    </citation>
    <scope>NUCLEOTIDE SEQUENCE</scope>
    <source>
        <strain evidence="1">20211129_DDA</strain>
        <tissue evidence="1">Liver</tissue>
    </source>
</reference>
<accession>A0AAV7THV5</accession>
<dbReference type="EMBL" id="JANPWB010000006">
    <property type="protein sequence ID" value="KAJ1175993.1"/>
    <property type="molecule type" value="Genomic_DNA"/>
</dbReference>
<dbReference type="Proteomes" id="UP001066276">
    <property type="component" value="Chromosome 3_2"/>
</dbReference>
<sequence>MHAGTCHDAVKQDINQALCCLPYVQKSPMPLLAHKYDFSQSKLHFSGWFITNHVKPGTKSCISTHQGVKLWNF</sequence>